<dbReference type="Pfam" id="PF13692">
    <property type="entry name" value="Glyco_trans_1_4"/>
    <property type="match status" value="1"/>
</dbReference>
<dbReference type="InterPro" id="IPR028098">
    <property type="entry name" value="Glyco_trans_4-like_N"/>
</dbReference>
<keyword evidence="2" id="KW-0808">Transferase</keyword>
<reference evidence="2" key="1">
    <citation type="submission" date="2013-07" db="EMBL/GenBank/DDBJ databases">
        <authorList>
            <person name="McIlroy S."/>
        </authorList>
    </citation>
    <scope>NUCLEOTIDE SEQUENCE [LARGE SCALE GENOMIC DNA]</scope>
    <source>
        <strain evidence="2">Run_A_D11</strain>
    </source>
</reference>
<dbReference type="AlphaFoldDB" id="W6MAW4"/>
<dbReference type="CDD" id="cd03814">
    <property type="entry name" value="GT4-like"/>
    <property type="match status" value="1"/>
</dbReference>
<name>W6MAW4_9GAMM</name>
<gene>
    <name evidence="2" type="ORF">BN873_390006</name>
</gene>
<dbReference type="RefSeq" id="WP_048673657.1">
    <property type="nucleotide sequence ID" value="NZ_CBTJ020000046.1"/>
</dbReference>
<dbReference type="STRING" id="1400863.BN873_390006"/>
<keyword evidence="2" id="KW-0328">Glycosyltransferase</keyword>
<dbReference type="SUPFAM" id="SSF53756">
    <property type="entry name" value="UDP-Glycosyltransferase/glycogen phosphorylase"/>
    <property type="match status" value="1"/>
</dbReference>
<dbReference type="Proteomes" id="UP000035760">
    <property type="component" value="Unassembled WGS sequence"/>
</dbReference>
<dbReference type="OrthoDB" id="9802525at2"/>
<proteinExistence type="predicted"/>
<dbReference type="InterPro" id="IPR050194">
    <property type="entry name" value="Glycosyltransferase_grp1"/>
</dbReference>
<sequence>MNQDISPPTPWRSLHVSIVTETYPPEINGVALTIARWIEGLRRRGHRVDLVCVRQSANSVTDANDSLEKLCLPGFRIPRYPQLQAGWPATGALMARWRQMRPDLVHIVTEGPLGYSALRAARRLGLPISTSFHTNFQQYSSHYRLGWLAVPITAYLRHFHNQGAQTLVPTQELADQLQSLGFLRTQVLARGVDTALFTPQRRDPALRQHWGVAPRALAVVYVGRLAAEKNLELVITAFQAIRQVRPNARLILVGDGPMAERLRARHPGFVYCGMRQGEDLAAHYASADLFLFPSLTETFGNVVLEALASGLPVVAFDYAAAHAHVQPGHCGVLAPFGDAETFIAATTRLIQDPNQLAVMGQAARYAALQANGEQIYDRLATLLLSVAKGDIPCLSTIRAT</sequence>
<evidence type="ECO:0000313" key="2">
    <source>
        <dbReference type="EMBL" id="CDI03130.1"/>
    </source>
</evidence>
<dbReference type="EC" id="2.4.1.-" evidence="2"/>
<accession>W6MAW4</accession>
<reference evidence="2" key="2">
    <citation type="submission" date="2014-03" db="EMBL/GenBank/DDBJ databases">
        <title>Candidatus Competibacter-lineage genomes retrieved from metagenomes reveal functional metabolic diversity.</title>
        <authorList>
            <person name="McIlroy S.J."/>
            <person name="Albertsen M."/>
            <person name="Andresen E.K."/>
            <person name="Saunders A.M."/>
            <person name="Kristiansen R."/>
            <person name="Stokholm-Bjerregaard M."/>
            <person name="Nielsen K.L."/>
            <person name="Nielsen P.H."/>
        </authorList>
    </citation>
    <scope>NUCLEOTIDE SEQUENCE</scope>
    <source>
        <strain evidence="2">Run_A_D11</strain>
    </source>
</reference>
<dbReference type="GO" id="GO:0016757">
    <property type="term" value="F:glycosyltransferase activity"/>
    <property type="evidence" value="ECO:0007669"/>
    <property type="project" value="UniProtKB-KW"/>
</dbReference>
<protein>
    <submittedName>
        <fullName evidence="2">Glycosyl transferase</fullName>
        <ecNumber evidence="2">2.4.1.-</ecNumber>
    </submittedName>
</protein>
<evidence type="ECO:0000313" key="3">
    <source>
        <dbReference type="Proteomes" id="UP000035760"/>
    </source>
</evidence>
<feature type="domain" description="Glycosyltransferase subfamily 4-like N-terminal" evidence="1">
    <location>
        <begin position="27"/>
        <end position="195"/>
    </location>
</feature>
<dbReference type="Pfam" id="PF13439">
    <property type="entry name" value="Glyco_transf_4"/>
    <property type="match status" value="1"/>
</dbReference>
<evidence type="ECO:0000259" key="1">
    <source>
        <dbReference type="Pfam" id="PF13439"/>
    </source>
</evidence>
<dbReference type="Gene3D" id="3.40.50.2000">
    <property type="entry name" value="Glycogen Phosphorylase B"/>
    <property type="match status" value="2"/>
</dbReference>
<dbReference type="PANTHER" id="PTHR45947:SF3">
    <property type="entry name" value="SULFOQUINOVOSYL TRANSFERASE SQD2"/>
    <property type="match status" value="1"/>
</dbReference>
<dbReference type="PANTHER" id="PTHR45947">
    <property type="entry name" value="SULFOQUINOVOSYL TRANSFERASE SQD2"/>
    <property type="match status" value="1"/>
</dbReference>
<organism evidence="2 3">
    <name type="scientific">Candidatus Competibacter denitrificans Run_A_D11</name>
    <dbReference type="NCBI Taxonomy" id="1400863"/>
    <lineage>
        <taxon>Bacteria</taxon>
        <taxon>Pseudomonadati</taxon>
        <taxon>Pseudomonadota</taxon>
        <taxon>Gammaproteobacteria</taxon>
        <taxon>Candidatus Competibacteraceae</taxon>
        <taxon>Candidatus Competibacter</taxon>
    </lineage>
</organism>
<dbReference type="EMBL" id="CBTJ020000046">
    <property type="protein sequence ID" value="CDI03130.1"/>
    <property type="molecule type" value="Genomic_DNA"/>
</dbReference>
<comment type="caution">
    <text evidence="2">The sequence shown here is derived from an EMBL/GenBank/DDBJ whole genome shotgun (WGS) entry which is preliminary data.</text>
</comment>
<keyword evidence="3" id="KW-1185">Reference proteome</keyword>